<dbReference type="Pfam" id="PF11932">
    <property type="entry name" value="DUF3450"/>
    <property type="match status" value="1"/>
</dbReference>
<dbReference type="RefSeq" id="WP_185694256.1">
    <property type="nucleotide sequence ID" value="NZ_JACHVA010000127.1"/>
</dbReference>
<dbReference type="InterPro" id="IPR016866">
    <property type="entry name" value="UCP028069"/>
</dbReference>
<feature type="coiled-coil region" evidence="1">
    <location>
        <begin position="47"/>
        <end position="116"/>
    </location>
</feature>
<comment type="caution">
    <text evidence="2">The sequence shown here is derived from an EMBL/GenBank/DDBJ whole genome shotgun (WGS) entry which is preliminary data.</text>
</comment>
<accession>A0A7X1E5Y6</accession>
<gene>
    <name evidence="2" type="ORF">H5P30_17775</name>
</gene>
<name>A0A7X1E5Y6_9BACT</name>
<evidence type="ECO:0000256" key="1">
    <source>
        <dbReference type="SAM" id="Coils"/>
    </source>
</evidence>
<keyword evidence="1" id="KW-0175">Coiled coil</keyword>
<protein>
    <submittedName>
        <fullName evidence="2">DUF3450 family protein</fullName>
    </submittedName>
</protein>
<dbReference type="EMBL" id="JACHVA010000127">
    <property type="protein sequence ID" value="MBC2603634.1"/>
    <property type="molecule type" value="Genomic_DNA"/>
</dbReference>
<organism evidence="2 3">
    <name type="scientific">Puniceicoccus vermicola</name>
    <dbReference type="NCBI Taxonomy" id="388746"/>
    <lineage>
        <taxon>Bacteria</taxon>
        <taxon>Pseudomonadati</taxon>
        <taxon>Verrucomicrobiota</taxon>
        <taxon>Opitutia</taxon>
        <taxon>Puniceicoccales</taxon>
        <taxon>Puniceicoccaceae</taxon>
        <taxon>Puniceicoccus</taxon>
    </lineage>
</organism>
<proteinExistence type="predicted"/>
<evidence type="ECO:0000313" key="2">
    <source>
        <dbReference type="EMBL" id="MBC2603634.1"/>
    </source>
</evidence>
<dbReference type="AlphaFoldDB" id="A0A7X1E5Y6"/>
<keyword evidence="3" id="KW-1185">Reference proteome</keyword>
<dbReference type="Proteomes" id="UP000525652">
    <property type="component" value="Unassembled WGS sequence"/>
</dbReference>
<sequence length="253" mass="28706">MDKRPIFRSFFKHWTIAALIVVNLSEATPVSLSSESMSGFTEAIQLEEQLSNESRQWDRQKRILENEIQVLQTELEETQRRIESIQSEKTEARERREELLQRLEEEQELSSGLRRIADKLSAPSLTLIENLPNWSVVWKEEEQAIEETSSPIGLLRFLQEVQAENSQINVRSLEVTDPESGEAYRVDLLTVGLGAALFASENGQFGGHFIDNRGEWTPQISPEYSGAIRRAILQEKGTAEPSLLNLPISLSGQ</sequence>
<reference evidence="2 3" key="1">
    <citation type="submission" date="2020-07" db="EMBL/GenBank/DDBJ databases">
        <authorList>
            <person name="Feng X."/>
        </authorList>
    </citation>
    <scope>NUCLEOTIDE SEQUENCE [LARGE SCALE GENOMIC DNA]</scope>
    <source>
        <strain evidence="2 3">JCM14086</strain>
    </source>
</reference>
<evidence type="ECO:0000313" key="3">
    <source>
        <dbReference type="Proteomes" id="UP000525652"/>
    </source>
</evidence>